<dbReference type="EMBL" id="KP876466">
    <property type="protein sequence ID" value="AKA61800.1"/>
    <property type="molecule type" value="Genomic_DNA"/>
</dbReference>
<accession>A0A0E3M1L3</accession>
<dbReference type="OrthoDB" id="12956at10239"/>
<dbReference type="RefSeq" id="YP_009200177.1">
    <property type="nucleotide sequence ID" value="NC_028818.1"/>
</dbReference>
<name>A0A0E3M1L3_9CAUD</name>
<evidence type="ECO:0000313" key="2">
    <source>
        <dbReference type="Proteomes" id="UP000033006"/>
    </source>
</evidence>
<dbReference type="KEGG" id="vg:26627314"/>
<sequence>MAKTLTPAKTPGVAVARVLRGLGLKQGTDFGIRAERKNGERIGTRVAVFGAEANQTVADNADAIERAAADAGFRFNVSVYFTPSGSVWVNVANFGKRTRQTHFLSATPAEPTEAAEDQPLRDRAVALADQSMTEPKQRAAEALKGLAGQVSDAVDDAVKHGIRTRTAAPRITAKLGEPRPAFGQQPEAAPFNPYGGRAVRVSAGKKWGCGEAGQHWYFQTTEHGPRYSLRIYLGRARVNGWYLSGPGLGADAYMAGDLTTSLAMAGRTIDTFAWLIHRIEDVPHYYPAGQRVQGVDSYGVTCMGTVNGVAWGAVTDPSHPNYGRTWADVSWDEYPHNRGTGRRSRPFVSDLIKH</sequence>
<gene>
    <name evidence="1" type="ORF">SEA_TP1604_62</name>
</gene>
<organism evidence="1 2">
    <name type="scientific">Streptomyces phage TP1604</name>
    <dbReference type="NCBI Taxonomy" id="1636184"/>
    <lineage>
        <taxon>Viruses</taxon>
        <taxon>Duplodnaviria</taxon>
        <taxon>Heunggongvirae</taxon>
        <taxon>Uroviricota</taxon>
        <taxon>Caudoviricetes</taxon>
        <taxon>Woodruffvirus</taxon>
        <taxon>Woodruffvirus TP1604</taxon>
    </lineage>
</organism>
<evidence type="ECO:0000313" key="1">
    <source>
        <dbReference type="EMBL" id="AKA61800.1"/>
    </source>
</evidence>
<keyword evidence="2" id="KW-1185">Reference proteome</keyword>
<reference evidence="1 2" key="1">
    <citation type="submission" date="2015-03" db="EMBL/GenBank/DDBJ databases">
        <authorList>
            <person name="Phan H."/>
            <person name="Ton P."/>
            <person name="Bernal J.T."/>
            <person name="Kanani-Hendijani T.A."/>
            <person name="Munguia J."/>
            <person name="Olumba F.C."/>
            <person name="Orozco S."/>
            <person name="Gibbs Z.A."/>
            <person name="Donegan-Quick R."/>
            <person name="Visi D.K."/>
            <person name="Allen M.S."/>
            <person name="Hughes L.E."/>
            <person name="Bradley K.W."/>
            <person name="Asai D.J."/>
            <person name="Bowman C.A."/>
            <person name="Russell D.A."/>
            <person name="Pope W.H."/>
            <person name="Jacobs-Sera D."/>
            <person name="Hendrix R.W."/>
            <person name="Hatfull G.F."/>
        </authorList>
    </citation>
    <scope>NUCLEOTIDE SEQUENCE [LARGE SCALE GENOMIC DNA]</scope>
</reference>
<dbReference type="Proteomes" id="UP000033006">
    <property type="component" value="Segment"/>
</dbReference>
<proteinExistence type="predicted"/>
<protein>
    <submittedName>
        <fullName evidence="1">Uncharacterized protein</fullName>
    </submittedName>
</protein>
<dbReference type="GeneID" id="26627314"/>